<dbReference type="EMBL" id="CADEPI010000063">
    <property type="protein sequence ID" value="CAB3371646.1"/>
    <property type="molecule type" value="Genomic_DNA"/>
</dbReference>
<dbReference type="InterPro" id="IPR004302">
    <property type="entry name" value="Cellulose/chitin-bd_N"/>
</dbReference>
<evidence type="ECO:0000313" key="4">
    <source>
        <dbReference type="Proteomes" id="UP000494165"/>
    </source>
</evidence>
<dbReference type="AlphaFoldDB" id="A0A8S1CPI0"/>
<gene>
    <name evidence="3" type="ORF">CLODIP_2_CD01627</name>
</gene>
<feature type="domain" description="Chitin-binding type-4" evidence="2">
    <location>
        <begin position="50"/>
        <end position="237"/>
    </location>
</feature>
<keyword evidence="4" id="KW-1185">Reference proteome</keyword>
<feature type="region of interest" description="Disordered" evidence="1">
    <location>
        <begin position="1"/>
        <end position="25"/>
    </location>
</feature>
<sequence>MVAQDGIRHHINPSKRQLAREDERKSTEMTSSLAMFVVALVACVAHVSGHGYSTDPPSRSSTWRFGFNTPANYDDNQLWCGGFQTQYNVYGGKCGPCGDSWGDVVPRANENTGKYGRGVVTRTYTQGSVISATFLLTANHKGWVQFSLCRLSSATQVETNECFTPLKLAGSTSTRYYLPNSNVGETTVKLQLPAGVTCSRCVIQWHYNTGNSWGVCPDGTGALGCGNQENFRTCSDVAIN</sequence>
<evidence type="ECO:0000259" key="2">
    <source>
        <dbReference type="Pfam" id="PF03067"/>
    </source>
</evidence>
<evidence type="ECO:0000256" key="1">
    <source>
        <dbReference type="SAM" id="MobiDB-lite"/>
    </source>
</evidence>
<accession>A0A8S1CPI0</accession>
<dbReference type="Pfam" id="PF03067">
    <property type="entry name" value="LPMO_10"/>
    <property type="match status" value="1"/>
</dbReference>
<protein>
    <recommendedName>
        <fullName evidence="2">Chitin-binding type-4 domain-containing protein</fullName>
    </recommendedName>
</protein>
<reference evidence="3 4" key="1">
    <citation type="submission" date="2020-04" db="EMBL/GenBank/DDBJ databases">
        <authorList>
            <person name="Alioto T."/>
            <person name="Alioto T."/>
            <person name="Gomez Garrido J."/>
        </authorList>
    </citation>
    <scope>NUCLEOTIDE SEQUENCE [LARGE SCALE GENOMIC DNA]</scope>
</reference>
<comment type="caution">
    <text evidence="3">The sequence shown here is derived from an EMBL/GenBank/DDBJ whole genome shotgun (WGS) entry which is preliminary data.</text>
</comment>
<organism evidence="3 4">
    <name type="scientific">Cloeon dipterum</name>
    <dbReference type="NCBI Taxonomy" id="197152"/>
    <lineage>
        <taxon>Eukaryota</taxon>
        <taxon>Metazoa</taxon>
        <taxon>Ecdysozoa</taxon>
        <taxon>Arthropoda</taxon>
        <taxon>Hexapoda</taxon>
        <taxon>Insecta</taxon>
        <taxon>Pterygota</taxon>
        <taxon>Palaeoptera</taxon>
        <taxon>Ephemeroptera</taxon>
        <taxon>Pisciforma</taxon>
        <taxon>Baetidae</taxon>
        <taxon>Cloeon</taxon>
    </lineage>
</organism>
<name>A0A8S1CPI0_9INSE</name>
<evidence type="ECO:0000313" key="3">
    <source>
        <dbReference type="EMBL" id="CAB3371646.1"/>
    </source>
</evidence>
<proteinExistence type="predicted"/>
<dbReference type="Proteomes" id="UP000494165">
    <property type="component" value="Unassembled WGS sequence"/>
</dbReference>
<dbReference type="OrthoDB" id="64893at2759"/>